<dbReference type="GO" id="GO:0008757">
    <property type="term" value="F:S-adenosylmethionine-dependent methyltransferase activity"/>
    <property type="evidence" value="ECO:0007669"/>
    <property type="project" value="InterPro"/>
</dbReference>
<dbReference type="GO" id="GO:0032259">
    <property type="term" value="P:methylation"/>
    <property type="evidence" value="ECO:0007669"/>
    <property type="project" value="UniProtKB-KW"/>
</dbReference>
<dbReference type="OrthoDB" id="9815894at2"/>
<evidence type="ECO:0000313" key="3">
    <source>
        <dbReference type="Proteomes" id="UP000075391"/>
    </source>
</evidence>
<feature type="domain" description="Methyltransferase type 11" evidence="1">
    <location>
        <begin position="55"/>
        <end position="147"/>
    </location>
</feature>
<dbReference type="SUPFAM" id="SSF53335">
    <property type="entry name" value="S-adenosyl-L-methionine-dependent methyltransferases"/>
    <property type="match status" value="1"/>
</dbReference>
<dbReference type="InterPro" id="IPR029063">
    <property type="entry name" value="SAM-dependent_MTases_sf"/>
</dbReference>
<accession>A0A150WCI0</accession>
<dbReference type="RefSeq" id="WP_063244847.1">
    <property type="nucleotide sequence ID" value="NZ_LUKF01000019.1"/>
</dbReference>
<dbReference type="Gene3D" id="3.40.50.150">
    <property type="entry name" value="Vaccinia Virus protein VP39"/>
    <property type="match status" value="1"/>
</dbReference>
<sequence length="230" mass="26263">MDFKKFDQRNYPTVSAKEGYGEWAETYENSVPDLLDLQTLHQIKSVSWNDSKACLDLACGTGRIGVWLKSKGVNTIDGLDLTPEMLEKAKAKNIYQKLKLGSVESTGLSENHYDLLVMSLVDEHLKNLKPVYEEAHRLAKPGAKFVVVGMHPFFFMTGMPTHFKDKEGNSKAIETNLHLISDHVRAAMAAGWRLEEMHEGLINDDWVKVKPKWEKFRDYPVSYGYVWSRP</sequence>
<dbReference type="Pfam" id="PF08241">
    <property type="entry name" value="Methyltransf_11"/>
    <property type="match status" value="1"/>
</dbReference>
<dbReference type="PANTHER" id="PTHR42912">
    <property type="entry name" value="METHYLTRANSFERASE"/>
    <property type="match status" value="1"/>
</dbReference>
<evidence type="ECO:0000313" key="2">
    <source>
        <dbReference type="EMBL" id="KYG60568.1"/>
    </source>
</evidence>
<dbReference type="AlphaFoldDB" id="A0A150WCI0"/>
<reference evidence="2 3" key="1">
    <citation type="submission" date="2016-03" db="EMBL/GenBank/DDBJ databases">
        <authorList>
            <person name="Ploux O."/>
        </authorList>
    </citation>
    <scope>NUCLEOTIDE SEQUENCE [LARGE SCALE GENOMIC DNA]</scope>
    <source>
        <strain evidence="2 3">BER2</strain>
    </source>
</reference>
<proteinExistence type="predicted"/>
<organism evidence="2 3">
    <name type="scientific">Bdellovibrio bacteriovorus</name>
    <dbReference type="NCBI Taxonomy" id="959"/>
    <lineage>
        <taxon>Bacteria</taxon>
        <taxon>Pseudomonadati</taxon>
        <taxon>Bdellovibrionota</taxon>
        <taxon>Bdellovibrionia</taxon>
        <taxon>Bdellovibrionales</taxon>
        <taxon>Pseudobdellovibrionaceae</taxon>
        <taxon>Bdellovibrio</taxon>
    </lineage>
</organism>
<dbReference type="Proteomes" id="UP000075391">
    <property type="component" value="Unassembled WGS sequence"/>
</dbReference>
<gene>
    <name evidence="2" type="ORF">AZI85_11185</name>
</gene>
<keyword evidence="2" id="KW-0808">Transferase</keyword>
<dbReference type="CDD" id="cd02440">
    <property type="entry name" value="AdoMet_MTases"/>
    <property type="match status" value="1"/>
</dbReference>
<protein>
    <submittedName>
        <fullName evidence="2">Methyltransferase</fullName>
    </submittedName>
</protein>
<dbReference type="EMBL" id="LUKF01000019">
    <property type="protein sequence ID" value="KYG60568.1"/>
    <property type="molecule type" value="Genomic_DNA"/>
</dbReference>
<dbReference type="InterPro" id="IPR013216">
    <property type="entry name" value="Methyltransf_11"/>
</dbReference>
<name>A0A150WCI0_BDEBC</name>
<comment type="caution">
    <text evidence="2">The sequence shown here is derived from an EMBL/GenBank/DDBJ whole genome shotgun (WGS) entry which is preliminary data.</text>
</comment>
<evidence type="ECO:0000259" key="1">
    <source>
        <dbReference type="Pfam" id="PF08241"/>
    </source>
</evidence>
<keyword evidence="2" id="KW-0489">Methyltransferase</keyword>
<dbReference type="InterPro" id="IPR050508">
    <property type="entry name" value="Methyltransf_Superfamily"/>
</dbReference>